<evidence type="ECO:0000313" key="5">
    <source>
        <dbReference type="RefSeq" id="XP_022256021.1"/>
    </source>
</evidence>
<feature type="region of interest" description="Disordered" evidence="1">
    <location>
        <begin position="1179"/>
        <end position="1199"/>
    </location>
</feature>
<dbReference type="InterPro" id="IPR013087">
    <property type="entry name" value="Znf_C2H2_type"/>
</dbReference>
<dbReference type="SMART" id="SM00355">
    <property type="entry name" value="ZnF_C2H2"/>
    <property type="match status" value="3"/>
</dbReference>
<feature type="compositionally biased region" description="Polar residues" evidence="1">
    <location>
        <begin position="642"/>
        <end position="655"/>
    </location>
</feature>
<feature type="compositionally biased region" description="Low complexity" evidence="1">
    <location>
        <begin position="1667"/>
        <end position="1677"/>
    </location>
</feature>
<proteinExistence type="predicted"/>
<dbReference type="RefSeq" id="XP_022256020.1">
    <property type="nucleotide sequence ID" value="XM_022400312.1"/>
</dbReference>
<feature type="region of interest" description="Disordered" evidence="1">
    <location>
        <begin position="761"/>
        <end position="815"/>
    </location>
</feature>
<dbReference type="GeneID" id="106471698"/>
<feature type="domain" description="C2H2-type" evidence="2">
    <location>
        <begin position="539"/>
        <end position="559"/>
    </location>
</feature>
<organism evidence="3 5">
    <name type="scientific">Limulus polyphemus</name>
    <name type="common">Atlantic horseshoe crab</name>
    <dbReference type="NCBI Taxonomy" id="6850"/>
    <lineage>
        <taxon>Eukaryota</taxon>
        <taxon>Metazoa</taxon>
        <taxon>Ecdysozoa</taxon>
        <taxon>Arthropoda</taxon>
        <taxon>Chelicerata</taxon>
        <taxon>Merostomata</taxon>
        <taxon>Xiphosura</taxon>
        <taxon>Limulidae</taxon>
        <taxon>Limulus</taxon>
    </lineage>
</organism>
<accession>A0ABM1TJG5</accession>
<name>A0ABM1TJG5_LIMPO</name>
<feature type="domain" description="C2H2-type" evidence="2">
    <location>
        <begin position="448"/>
        <end position="470"/>
    </location>
</feature>
<feature type="domain" description="C2H2-type" evidence="2">
    <location>
        <begin position="508"/>
        <end position="533"/>
    </location>
</feature>
<protein>
    <submittedName>
        <fullName evidence="4 5">Uncharacterized protein LOC106471698</fullName>
    </submittedName>
</protein>
<dbReference type="RefSeq" id="XP_022256021.1">
    <property type="nucleotide sequence ID" value="XM_022400313.1"/>
</dbReference>
<evidence type="ECO:0000313" key="3">
    <source>
        <dbReference type="Proteomes" id="UP000694941"/>
    </source>
</evidence>
<evidence type="ECO:0000313" key="4">
    <source>
        <dbReference type="RefSeq" id="XP_022256020.1"/>
    </source>
</evidence>
<feature type="region of interest" description="Disordered" evidence="1">
    <location>
        <begin position="622"/>
        <end position="660"/>
    </location>
</feature>
<reference evidence="4 5" key="1">
    <citation type="submission" date="2025-05" db="UniProtKB">
        <authorList>
            <consortium name="RefSeq"/>
        </authorList>
    </citation>
    <scope>IDENTIFICATION</scope>
    <source>
        <tissue evidence="4 5">Muscle</tissue>
    </source>
</reference>
<evidence type="ECO:0000259" key="2">
    <source>
        <dbReference type="SMART" id="SM00355"/>
    </source>
</evidence>
<sequence>MDVPMEDHQTESESKTDIKESEKYQCDLSANLEICYKCNIPTAIDEIEKNSRHADNTDFNVPSHEIHKKNDSQDLNIGNEETSTNCASQEYMCKNNNIGIDKPYFSGFEQSRIETDLMKNSTSVSNGIGSNGDDLKGIKIENAKNVFKDMTCGPDISGEALCEVATKENLLFLVEKNMQNKASKSEVKSEEETCSDCPVNNKNMMRNLHIENAHVDNGIVHNHLPGELTNEYNKKEAINHYADSSELKQNDVSVKNVNFSTDCSHVEKGRKIELPSQEIQKPIVNLAEESDKNVNNIGSSSKIQPLTSAIIPVCQNSSYLENKQECNYTLQKTFLKQPSQKDNVLVSPKKNDQSNIEEKGLSTDIKLKVNENVQKLVLRPVSVIIKRSAYLENYIKENKINSSTKNNKKIDTYMLLSDNEKTLSVNKKTSLVDESQAENQILKREITYSCSVCFFTTTDEGNFTRHIREHPINMLTSWCKECHKMFRNFKGLLHHIHSKCSGSFGRVIKCGVASCSFETKSPQQFYHHNRFKHRGALKLNCSTCDKFFSTPQCLVLHVQDECLKNVDNQLKKKYETLEYVEKKQDSVSKVINDSPGKLNVTEQISDEIADLDTSCQKDTKGPFSTLATDSKDNPDDPKCLSDSDSNSMGDNVKGQTSEKEKIAVKSLNSSSLKSRNIIHTSHLHSECQSKSIPTTLVLSKSIKVEQTGNSKGFPIIQPSASKGNSLLSSVPSLEKEQDFVSKDINDSPGKLNDTEQISDEIADSGTNCQKDTKSPPLTVATDSEDNPDDPEWIPECFLDSDSSSMGDNVKGQTSEKEKIAVKSLNSSSLNSQNIIHTSHLHSECQSKSIPTTLVLSKSTKVEQTGSSEDSRTLQPSASKGNSLLSHLLTVPPCTMNLVVQNGTTSKQLLHVRSVASTSTSIMNSNLTNISTTVKSPRVYPDHDGQYGIKSAAVSQMSTVQNLVVLPQLSNTVLLQARTFPQPENLFISSPQNYISSCSPQLVFVPTSNILLPVPTCSISTSTNLKYNLVPSTTNLQYRQVHSISKPLFTTNKPRRNVLDKEMTLGAHSSTTEVSENLSKRIICEKNETPKKQLCNNSPIITIDDNEKISSKLPCPEDKSNESKELIIIVDSDSEDKQSDEKIRICKEQQLNQKTSNSCSGNVIMNRDDDLQSNCDLMKRNDDPENISDKNKIQNSPSLETCENKTNLSEDFEHGDLVIDLDSDSKENHFKKNSPPEVPSLDMRVEEDNEPIVLKTLSTELQNHPVSSHLSLSLDVEEENFDYRPSKLFMDKSNLSSSALNEKVINFSDGEDYKTRISERTTQLRENAEHIVSTILGLNVKQCVKEISSNSTESTKGTNHLSADKTRLEFNSEKGVQMGVYVNTDCRERPLERTHVSLPSDKETFVNTVAKTPQSNSVSLLPYQKTYVTETKAEGSKSVHAHLDSRSFIESPKTLENKNLKISTDCNNILTGSHSNCQVTEKIDLDKLYSSEQPSGVATVCSRRISSQVTPPKKTAEKLSTAVTAVSSSPTTQFMNPKFPCVKNSSILQKNNLLPRFSPNQKLTIEKAINQNEVCAKYPTLNQPSYILPKMPKVDSNFPTFLISSSQAPGNHNTNGNNILTGLHSQLKLLSSKQPSQVTTVCSRRVSSQITSPQKTAEKVSPAITAVSGSSSNSVFES</sequence>
<feature type="compositionally biased region" description="Basic and acidic residues" evidence="1">
    <location>
        <begin position="629"/>
        <end position="641"/>
    </location>
</feature>
<feature type="region of interest" description="Disordered" evidence="1">
    <location>
        <begin position="55"/>
        <end position="77"/>
    </location>
</feature>
<feature type="compositionally biased region" description="Basic and acidic residues" evidence="1">
    <location>
        <begin position="1179"/>
        <end position="1191"/>
    </location>
</feature>
<feature type="region of interest" description="Disordered" evidence="1">
    <location>
        <begin position="857"/>
        <end position="878"/>
    </location>
</feature>
<feature type="compositionally biased region" description="Polar residues" evidence="1">
    <location>
        <begin position="800"/>
        <end position="812"/>
    </location>
</feature>
<feature type="region of interest" description="Disordered" evidence="1">
    <location>
        <begin position="1648"/>
        <end position="1677"/>
    </location>
</feature>
<dbReference type="Proteomes" id="UP000694941">
    <property type="component" value="Unplaced"/>
</dbReference>
<feature type="compositionally biased region" description="Acidic residues" evidence="1">
    <location>
        <begin position="782"/>
        <end position="792"/>
    </location>
</feature>
<gene>
    <name evidence="4 5" type="primary">LOC106471698</name>
</gene>
<feature type="region of interest" description="Disordered" evidence="1">
    <location>
        <begin position="1"/>
        <end position="21"/>
    </location>
</feature>
<keyword evidence="3" id="KW-1185">Reference proteome</keyword>
<evidence type="ECO:0000256" key="1">
    <source>
        <dbReference type="SAM" id="MobiDB-lite"/>
    </source>
</evidence>